<dbReference type="EMBL" id="FNYY01000003">
    <property type="protein sequence ID" value="SEJ03204.1"/>
    <property type="molecule type" value="Genomic_DNA"/>
</dbReference>
<accession>A0A975W839</accession>
<protein>
    <submittedName>
        <fullName evidence="1">Uncharacterized protein</fullName>
    </submittedName>
</protein>
<name>A0A975W839_9RHOB</name>
<sequence length="413" mass="45423">MTPEEKEAFDLASEVVSRAEREWWPFLNLCPYVLETGEPRSGFQPLLHLTQLPPEVSSLTRCNSIELRGTKISDLTPLASLKQLKDVQFEGIPACEQDSELSAIAKVPNPSARTKALLDWLSEKADPDPPELLQKGPQFHIGDNPPISLIDPLMSSSDDSDQNVLLSHIRTKAEDLNQIANLAGNAAPRLPRAVERYLQVVSSEAPEIGARAVWSHANTLESILEIHENAIKRDRPNDELPPSVASCLSDLLETHRVWFLGHPGAREVEARASHHRRRAEPKRLYDAAVGVVNAATKSSVVSDQATAPARVNIETASENTPSGVAALGEIEDWTWNFIASIARKTWSIASAPPGGFLVHTVGGLYLTQFVIANEVALKLYATEFMANGPIWWDAMLAMHRRIIAYHENETGNG</sequence>
<dbReference type="AlphaFoldDB" id="A0A975W839"/>
<organism evidence="1 2">
    <name type="scientific">Marinovum algicola</name>
    <dbReference type="NCBI Taxonomy" id="42444"/>
    <lineage>
        <taxon>Bacteria</taxon>
        <taxon>Pseudomonadati</taxon>
        <taxon>Pseudomonadota</taxon>
        <taxon>Alphaproteobacteria</taxon>
        <taxon>Rhodobacterales</taxon>
        <taxon>Roseobacteraceae</taxon>
        <taxon>Marinovum</taxon>
    </lineage>
</organism>
<dbReference type="GeneID" id="80821389"/>
<keyword evidence="2" id="KW-1185">Reference proteome</keyword>
<dbReference type="Proteomes" id="UP000182932">
    <property type="component" value="Unassembled WGS sequence"/>
</dbReference>
<reference evidence="1 2" key="1">
    <citation type="submission" date="2016-10" db="EMBL/GenBank/DDBJ databases">
        <authorList>
            <person name="Varghese N."/>
            <person name="Submissions S."/>
        </authorList>
    </citation>
    <scope>NUCLEOTIDE SEQUENCE [LARGE SCALE GENOMIC DNA]</scope>
    <source>
        <strain evidence="1 2">FF3</strain>
    </source>
</reference>
<gene>
    <name evidence="1" type="ORF">SAMN04487940_10314</name>
</gene>
<comment type="caution">
    <text evidence="1">The sequence shown here is derived from an EMBL/GenBank/DDBJ whole genome shotgun (WGS) entry which is preliminary data.</text>
</comment>
<evidence type="ECO:0000313" key="2">
    <source>
        <dbReference type="Proteomes" id="UP000182932"/>
    </source>
</evidence>
<evidence type="ECO:0000313" key="1">
    <source>
        <dbReference type="EMBL" id="SEJ03204.1"/>
    </source>
</evidence>
<dbReference type="RefSeq" id="WP_139211235.1">
    <property type="nucleotide sequence ID" value="NZ_FNYY01000003.1"/>
</dbReference>
<proteinExistence type="predicted"/>